<feature type="domain" description="ParB-like N-terminal" evidence="5">
    <location>
        <begin position="7"/>
        <end position="93"/>
    </location>
</feature>
<evidence type="ECO:0000313" key="7">
    <source>
        <dbReference type="Proteomes" id="UP001143304"/>
    </source>
</evidence>
<dbReference type="Gene3D" id="3.90.1530.10">
    <property type="entry name" value="Conserved hypothetical protein from pyrococcus furiosus pfu- 392566-001, ParB domain"/>
    <property type="match status" value="1"/>
</dbReference>
<dbReference type="PANTHER" id="PTHR33375:SF1">
    <property type="entry name" value="CHROMOSOME-PARTITIONING PROTEIN PARB-RELATED"/>
    <property type="match status" value="1"/>
</dbReference>
<keyword evidence="1 6" id="KW-0489">Methyltransferase</keyword>
<dbReference type="InterPro" id="IPR001091">
    <property type="entry name" value="RM_Methyltransferase"/>
</dbReference>
<dbReference type="InterPro" id="IPR003115">
    <property type="entry name" value="ParB_N"/>
</dbReference>
<dbReference type="InterPro" id="IPR036086">
    <property type="entry name" value="ParB/Sulfiredoxin_sf"/>
</dbReference>
<dbReference type="PRINTS" id="PR00508">
    <property type="entry name" value="S21N4MTFRASE"/>
</dbReference>
<protein>
    <recommendedName>
        <fullName evidence="3">Methyltransferase</fullName>
        <ecNumber evidence="3">2.1.1.-</ecNumber>
    </recommendedName>
</protein>
<dbReference type="SMART" id="SM00470">
    <property type="entry name" value="ParB"/>
    <property type="match status" value="1"/>
</dbReference>
<feature type="region of interest" description="Disordered" evidence="4">
    <location>
        <begin position="1"/>
        <end position="22"/>
    </location>
</feature>
<reference evidence="6" key="1">
    <citation type="submission" date="2019-02" db="EMBL/GenBank/DDBJ databases">
        <authorList>
            <person name="Li S.-H."/>
        </authorList>
    </citation>
    <scope>NUCLEOTIDE SEQUENCE</scope>
    <source>
        <strain evidence="6">IMCC11814</strain>
    </source>
</reference>
<comment type="similarity">
    <text evidence="3">Belongs to the N(4)/N(6)-methyltransferase family.</text>
</comment>
<name>A0ABT3T4I1_9GAMM</name>
<dbReference type="Pfam" id="PF01555">
    <property type="entry name" value="N6_N4_Mtase"/>
    <property type="match status" value="1"/>
</dbReference>
<dbReference type="EC" id="2.1.1.-" evidence="3"/>
<dbReference type="InterPro" id="IPR015840">
    <property type="entry name" value="DNA_MeTrfase_ParB"/>
</dbReference>
<dbReference type="GO" id="GO:0032259">
    <property type="term" value="P:methylation"/>
    <property type="evidence" value="ECO:0007669"/>
    <property type="project" value="UniProtKB-KW"/>
</dbReference>
<evidence type="ECO:0000256" key="2">
    <source>
        <dbReference type="ARBA" id="ARBA00022679"/>
    </source>
</evidence>
<dbReference type="EMBL" id="SHNO01000001">
    <property type="protein sequence ID" value="MCX2977169.1"/>
    <property type="molecule type" value="Genomic_DNA"/>
</dbReference>
<proteinExistence type="inferred from homology"/>
<evidence type="ECO:0000259" key="5">
    <source>
        <dbReference type="SMART" id="SM00470"/>
    </source>
</evidence>
<dbReference type="GO" id="GO:0008168">
    <property type="term" value="F:methyltransferase activity"/>
    <property type="evidence" value="ECO:0007669"/>
    <property type="project" value="UniProtKB-KW"/>
</dbReference>
<evidence type="ECO:0000256" key="3">
    <source>
        <dbReference type="RuleBase" id="RU362026"/>
    </source>
</evidence>
<dbReference type="InterPro" id="IPR029063">
    <property type="entry name" value="SAM-dependent_MTases_sf"/>
</dbReference>
<organism evidence="6 7">
    <name type="scientific">Candidatus Marimicrobium litorale</name>
    <dbReference type="NCBI Taxonomy" id="2518991"/>
    <lineage>
        <taxon>Bacteria</taxon>
        <taxon>Pseudomonadati</taxon>
        <taxon>Pseudomonadota</taxon>
        <taxon>Gammaproteobacteria</taxon>
        <taxon>Cellvibrionales</taxon>
        <taxon>Halieaceae</taxon>
        <taxon>Marimicrobium</taxon>
    </lineage>
</organism>
<evidence type="ECO:0000256" key="4">
    <source>
        <dbReference type="SAM" id="MobiDB-lite"/>
    </source>
</evidence>
<dbReference type="InterPro" id="IPR050336">
    <property type="entry name" value="Chromosome_partition/occlusion"/>
</dbReference>
<dbReference type="Proteomes" id="UP001143304">
    <property type="component" value="Unassembled WGS sequence"/>
</dbReference>
<comment type="caution">
    <text evidence="6">The sequence shown here is derived from an EMBL/GenBank/DDBJ whole genome shotgun (WGS) entry which is preliminary data.</text>
</comment>
<evidence type="ECO:0000313" key="6">
    <source>
        <dbReference type="EMBL" id="MCX2977169.1"/>
    </source>
</evidence>
<gene>
    <name evidence="6" type="ORF">EYC82_07350</name>
</gene>
<sequence>MSSHQVANTPIHALTPFEHNARTHSRKQIQQIARSIEQFGFNNPVLVDNDYRIIAGHGRVQAAQLLGMQAVPTICLDHLSEAETRAYILADNRLADLAGWDQEILAIEFQHLMAMDIDFDIEITGFDLPEIEIMIDPPGDEDREPPIPDLPGENAVVSQVGDLWALGDHRVICSDARNPETYSALLGNERARLQFTDPPYNVPIDGHVSGLGEVRHEDFVMACGEMTEVEFTAFLITVLSLGARYSVDGALHYICMDWRHLLELLNAGHSVFDEHLNLCVWNKTNGGMGSLYRSKHEMVLVFKHGTAAHINNVQLGKYGRYRTNVWDYAGMSSTAADRADNLAMHPTVKPVALVADVLRDASHRGDIVLDAFGGAGSTLLAAELTGRKARLIEIDPRYVDVTIQRWQQETDGNAVLLSTGQTFSEISEARLAGDDASTSVDIEEDPHVG</sequence>
<accession>A0ABT3T4I1</accession>
<dbReference type="SUPFAM" id="SSF110849">
    <property type="entry name" value="ParB/Sulfiredoxin"/>
    <property type="match status" value="1"/>
</dbReference>
<dbReference type="Gene3D" id="3.40.50.150">
    <property type="entry name" value="Vaccinia Virus protein VP39"/>
    <property type="match status" value="1"/>
</dbReference>
<dbReference type="Pfam" id="PF02195">
    <property type="entry name" value="ParB_N"/>
    <property type="match status" value="1"/>
</dbReference>
<dbReference type="InterPro" id="IPR002941">
    <property type="entry name" value="DNA_methylase_N4/N6"/>
</dbReference>
<dbReference type="CDD" id="cd16403">
    <property type="entry name" value="ParB_N_like_MT"/>
    <property type="match status" value="1"/>
</dbReference>
<dbReference type="SUPFAM" id="SSF53335">
    <property type="entry name" value="S-adenosyl-L-methionine-dependent methyltransferases"/>
    <property type="match status" value="1"/>
</dbReference>
<keyword evidence="2" id="KW-0808">Transferase</keyword>
<evidence type="ECO:0000256" key="1">
    <source>
        <dbReference type="ARBA" id="ARBA00022603"/>
    </source>
</evidence>
<dbReference type="PIRSF" id="PIRSF036758">
    <property type="entry name" value="Aden_M_ParB"/>
    <property type="match status" value="1"/>
</dbReference>
<dbReference type="RefSeq" id="WP_279248898.1">
    <property type="nucleotide sequence ID" value="NZ_SHNO01000001.1"/>
</dbReference>
<dbReference type="PANTHER" id="PTHR33375">
    <property type="entry name" value="CHROMOSOME-PARTITIONING PROTEIN PARB-RELATED"/>
    <property type="match status" value="1"/>
</dbReference>
<keyword evidence="7" id="KW-1185">Reference proteome</keyword>